<dbReference type="EMBL" id="CM051399">
    <property type="protein sequence ID" value="KAJ4716065.1"/>
    <property type="molecule type" value="Genomic_DNA"/>
</dbReference>
<accession>A0ACC1XX75</accession>
<keyword evidence="2" id="KW-1185">Reference proteome</keyword>
<keyword evidence="1" id="KW-0808">Transferase</keyword>
<gene>
    <name evidence="1" type="ORF">OWV82_011133</name>
</gene>
<proteinExistence type="predicted"/>
<name>A0ACC1XX75_MELAZ</name>
<keyword evidence="1" id="KW-0032">Aminotransferase</keyword>
<sequence length="374" mass="41273">MLSASDCVLSEAQAHSQYAAAVEASELNEDHSTHHDVNKEYADLNWDELGFGPIPIDYMYVMKCTKDEKYFSQGTLTRFGNIDMNPSSGILNYGQGLFEGLKANRTEDGRILLFRPEQNARRLQMGAERMCMPSPTIEQFIHALKQIVNANKSWVPPPGKGSLYIRPLLMGSGPVLGAMPAAEYTFLIFASPVGIYHKGTLNLIVEEKFYRAFPGGTGGIKTAANYATVFKPVTEAKAKGFSDVLFLDVTTRKNIEEASTSNIFILKKNVISTPAITGTILPGITRKSIIEIARVLDYQVKERDIPAEELFDAEEVFCTGTAMVVNPVSSITYMGKRIEYKTGVNTVAQNLRTMLTGIQTGQIEDKMGWTVEIA</sequence>
<evidence type="ECO:0000313" key="2">
    <source>
        <dbReference type="Proteomes" id="UP001164539"/>
    </source>
</evidence>
<comment type="caution">
    <text evidence="1">The sequence shown here is derived from an EMBL/GenBank/DDBJ whole genome shotgun (WGS) entry which is preliminary data.</text>
</comment>
<reference evidence="1 2" key="1">
    <citation type="journal article" date="2023" name="Science">
        <title>Complex scaffold remodeling in plant triterpene biosynthesis.</title>
        <authorList>
            <person name="De La Pena R."/>
            <person name="Hodgson H."/>
            <person name="Liu J.C."/>
            <person name="Stephenson M.J."/>
            <person name="Martin A.C."/>
            <person name="Owen C."/>
            <person name="Harkess A."/>
            <person name="Leebens-Mack J."/>
            <person name="Jimenez L.E."/>
            <person name="Osbourn A."/>
            <person name="Sattely E.S."/>
        </authorList>
    </citation>
    <scope>NUCLEOTIDE SEQUENCE [LARGE SCALE GENOMIC DNA]</scope>
    <source>
        <strain evidence="2">cv. JPN11</strain>
        <tissue evidence="1">Leaf</tissue>
    </source>
</reference>
<protein>
    <submittedName>
        <fullName evidence="1">Branched-chain-amino-acid aminotransferase</fullName>
    </submittedName>
</protein>
<dbReference type="Proteomes" id="UP001164539">
    <property type="component" value="Chromosome 6"/>
</dbReference>
<evidence type="ECO:0000313" key="1">
    <source>
        <dbReference type="EMBL" id="KAJ4716065.1"/>
    </source>
</evidence>
<organism evidence="1 2">
    <name type="scientific">Melia azedarach</name>
    <name type="common">Chinaberry tree</name>
    <dbReference type="NCBI Taxonomy" id="155640"/>
    <lineage>
        <taxon>Eukaryota</taxon>
        <taxon>Viridiplantae</taxon>
        <taxon>Streptophyta</taxon>
        <taxon>Embryophyta</taxon>
        <taxon>Tracheophyta</taxon>
        <taxon>Spermatophyta</taxon>
        <taxon>Magnoliopsida</taxon>
        <taxon>eudicotyledons</taxon>
        <taxon>Gunneridae</taxon>
        <taxon>Pentapetalae</taxon>
        <taxon>rosids</taxon>
        <taxon>malvids</taxon>
        <taxon>Sapindales</taxon>
        <taxon>Meliaceae</taxon>
        <taxon>Melia</taxon>
    </lineage>
</organism>